<accession>A0A3N7G1A7</accession>
<name>A0A3N7G1A7_POPTR</name>
<protein>
    <submittedName>
        <fullName evidence="2">Uncharacterized protein</fullName>
    </submittedName>
</protein>
<dbReference type="InParanoid" id="A0A3N7G1A7"/>
<feature type="region of interest" description="Disordered" evidence="1">
    <location>
        <begin position="1"/>
        <end position="46"/>
    </location>
</feature>
<sequence length="66" mass="6770">MPLKSHKITFIPGKIKSSHLEPSKLPRLSSPAGGSSSNSPSFLAPAARPMMGGADLSVVAKKGLSI</sequence>
<feature type="compositionally biased region" description="Low complexity" evidence="1">
    <location>
        <begin position="25"/>
        <end position="46"/>
    </location>
</feature>
<dbReference type="EMBL" id="CM009296">
    <property type="protein sequence ID" value="RQO92521.1"/>
    <property type="molecule type" value="Genomic_DNA"/>
</dbReference>
<dbReference type="AlphaFoldDB" id="A0A3N7G1A7"/>
<gene>
    <name evidence="2" type="ORF">POPTR_007G047850</name>
</gene>
<evidence type="ECO:0000256" key="1">
    <source>
        <dbReference type="SAM" id="MobiDB-lite"/>
    </source>
</evidence>
<organism evidence="2 3">
    <name type="scientific">Populus trichocarpa</name>
    <name type="common">Western balsam poplar</name>
    <name type="synonym">Populus balsamifera subsp. trichocarpa</name>
    <dbReference type="NCBI Taxonomy" id="3694"/>
    <lineage>
        <taxon>Eukaryota</taxon>
        <taxon>Viridiplantae</taxon>
        <taxon>Streptophyta</taxon>
        <taxon>Embryophyta</taxon>
        <taxon>Tracheophyta</taxon>
        <taxon>Spermatophyta</taxon>
        <taxon>Magnoliopsida</taxon>
        <taxon>eudicotyledons</taxon>
        <taxon>Gunneridae</taxon>
        <taxon>Pentapetalae</taxon>
        <taxon>rosids</taxon>
        <taxon>fabids</taxon>
        <taxon>Malpighiales</taxon>
        <taxon>Salicaceae</taxon>
        <taxon>Saliceae</taxon>
        <taxon>Populus</taxon>
    </lineage>
</organism>
<keyword evidence="3" id="KW-1185">Reference proteome</keyword>
<reference evidence="2 3" key="1">
    <citation type="journal article" date="2006" name="Science">
        <title>The genome of black cottonwood, Populus trichocarpa (Torr. &amp; Gray).</title>
        <authorList>
            <person name="Tuskan G.A."/>
            <person name="Difazio S."/>
            <person name="Jansson S."/>
            <person name="Bohlmann J."/>
            <person name="Grigoriev I."/>
            <person name="Hellsten U."/>
            <person name="Putnam N."/>
            <person name="Ralph S."/>
            <person name="Rombauts S."/>
            <person name="Salamov A."/>
            <person name="Schein J."/>
            <person name="Sterck L."/>
            <person name="Aerts A."/>
            <person name="Bhalerao R.R."/>
            <person name="Bhalerao R.P."/>
            <person name="Blaudez D."/>
            <person name="Boerjan W."/>
            <person name="Brun A."/>
            <person name="Brunner A."/>
            <person name="Busov V."/>
            <person name="Campbell M."/>
            <person name="Carlson J."/>
            <person name="Chalot M."/>
            <person name="Chapman J."/>
            <person name="Chen G.L."/>
            <person name="Cooper D."/>
            <person name="Coutinho P.M."/>
            <person name="Couturier J."/>
            <person name="Covert S."/>
            <person name="Cronk Q."/>
            <person name="Cunningham R."/>
            <person name="Davis J."/>
            <person name="Degroeve S."/>
            <person name="Dejardin A."/>
            <person name="Depamphilis C."/>
            <person name="Detter J."/>
            <person name="Dirks B."/>
            <person name="Dubchak I."/>
            <person name="Duplessis S."/>
            <person name="Ehlting J."/>
            <person name="Ellis B."/>
            <person name="Gendler K."/>
            <person name="Goodstein D."/>
            <person name="Gribskov M."/>
            <person name="Grimwood J."/>
            <person name="Groover A."/>
            <person name="Gunter L."/>
            <person name="Hamberger B."/>
            <person name="Heinze B."/>
            <person name="Helariutta Y."/>
            <person name="Henrissat B."/>
            <person name="Holligan D."/>
            <person name="Holt R."/>
            <person name="Huang W."/>
            <person name="Islam-Faridi N."/>
            <person name="Jones S."/>
            <person name="Jones-Rhoades M."/>
            <person name="Jorgensen R."/>
            <person name="Joshi C."/>
            <person name="Kangasjarvi J."/>
            <person name="Karlsson J."/>
            <person name="Kelleher C."/>
            <person name="Kirkpatrick R."/>
            <person name="Kirst M."/>
            <person name="Kohler A."/>
            <person name="Kalluri U."/>
            <person name="Larimer F."/>
            <person name="Leebens-Mack J."/>
            <person name="Leple J.C."/>
            <person name="Locascio P."/>
            <person name="Lou Y."/>
            <person name="Lucas S."/>
            <person name="Martin F."/>
            <person name="Montanini B."/>
            <person name="Napoli C."/>
            <person name="Nelson D.R."/>
            <person name="Nelson C."/>
            <person name="Nieminen K."/>
            <person name="Nilsson O."/>
            <person name="Pereda V."/>
            <person name="Peter G."/>
            <person name="Philippe R."/>
            <person name="Pilate G."/>
            <person name="Poliakov A."/>
            <person name="Razumovskaya J."/>
            <person name="Richardson P."/>
            <person name="Rinaldi C."/>
            <person name="Ritland K."/>
            <person name="Rouze P."/>
            <person name="Ryaboy D."/>
            <person name="Schmutz J."/>
            <person name="Schrader J."/>
            <person name="Segerman B."/>
            <person name="Shin H."/>
            <person name="Siddiqui A."/>
            <person name="Sterky F."/>
            <person name="Terry A."/>
            <person name="Tsai C.J."/>
            <person name="Uberbacher E."/>
            <person name="Unneberg P."/>
            <person name="Vahala J."/>
            <person name="Wall K."/>
            <person name="Wessler S."/>
            <person name="Yang G."/>
            <person name="Yin T."/>
            <person name="Douglas C."/>
            <person name="Marra M."/>
            <person name="Sandberg G."/>
            <person name="Van de Peer Y."/>
            <person name="Rokhsar D."/>
        </authorList>
    </citation>
    <scope>NUCLEOTIDE SEQUENCE [LARGE SCALE GENOMIC DNA]</scope>
    <source>
        <strain evidence="3">cv. Nisqually</strain>
    </source>
</reference>
<evidence type="ECO:0000313" key="2">
    <source>
        <dbReference type="EMBL" id="RQO92521.1"/>
    </source>
</evidence>
<dbReference type="Proteomes" id="UP000006729">
    <property type="component" value="Chromosome 7"/>
</dbReference>
<proteinExistence type="predicted"/>
<evidence type="ECO:0000313" key="3">
    <source>
        <dbReference type="Proteomes" id="UP000006729"/>
    </source>
</evidence>